<feature type="region of interest" description="Disordered" evidence="1">
    <location>
        <begin position="1"/>
        <end position="60"/>
    </location>
</feature>
<evidence type="ECO:0000313" key="3">
    <source>
        <dbReference type="Proteomes" id="UP000645007"/>
    </source>
</evidence>
<keyword evidence="3" id="KW-1185">Reference proteome</keyword>
<proteinExistence type="predicted"/>
<comment type="caution">
    <text evidence="2">The sequence shown here is derived from an EMBL/GenBank/DDBJ whole genome shotgun (WGS) entry which is preliminary data.</text>
</comment>
<dbReference type="Proteomes" id="UP000645007">
    <property type="component" value="Unassembled WGS sequence"/>
</dbReference>
<evidence type="ECO:0000313" key="2">
    <source>
        <dbReference type="EMBL" id="MBD8085427.1"/>
    </source>
</evidence>
<protein>
    <submittedName>
        <fullName evidence="2">Uncharacterized protein</fullName>
    </submittedName>
</protein>
<name>A0ABR8ZJF6_9LACO</name>
<organism evidence="2 3">
    <name type="scientific">Limosilactobacillus urinaemulieris</name>
    <dbReference type="NCBI Taxonomy" id="2742600"/>
    <lineage>
        <taxon>Bacteria</taxon>
        <taxon>Bacillati</taxon>
        <taxon>Bacillota</taxon>
        <taxon>Bacilli</taxon>
        <taxon>Lactobacillales</taxon>
        <taxon>Lactobacillaceae</taxon>
        <taxon>Limosilactobacillus</taxon>
    </lineage>
</organism>
<feature type="compositionally biased region" description="Basic and acidic residues" evidence="1">
    <location>
        <begin position="43"/>
        <end position="60"/>
    </location>
</feature>
<dbReference type="EMBL" id="JABUXR010000005">
    <property type="protein sequence ID" value="MBD8085427.1"/>
    <property type="molecule type" value="Genomic_DNA"/>
</dbReference>
<gene>
    <name evidence="2" type="ORF">HUK45_04060</name>
</gene>
<reference evidence="2 3" key="1">
    <citation type="submission" date="2020-06" db="EMBL/GenBank/DDBJ databases">
        <title>Limosilactobacillus sp. nov.</title>
        <authorList>
            <person name="Ksiezarek M."/>
            <person name="Goncalves Ribeiro T."/>
            <person name="Rocha J."/>
            <person name="Grosso F."/>
            <person name="Peixe L."/>
        </authorList>
    </citation>
    <scope>NUCLEOTIDE SEQUENCE [LARGE SCALE GENOMIC DNA]</scope>
    <source>
        <strain evidence="3">c9Ua_26_M</strain>
    </source>
</reference>
<evidence type="ECO:0000256" key="1">
    <source>
        <dbReference type="SAM" id="MobiDB-lite"/>
    </source>
</evidence>
<sequence>MLPGQDYAAGSNPDGSPDAWVQGQIDWAKQNGYLNPDGSETQKGIEADQEVERDSQPGMP</sequence>
<accession>A0ABR8ZJF6</accession>